<dbReference type="RefSeq" id="WP_261515165.1">
    <property type="nucleotide sequence ID" value="NZ_JAODNV010000008.1"/>
</dbReference>
<dbReference type="InterPro" id="IPR028098">
    <property type="entry name" value="Glyco_trans_4-like_N"/>
</dbReference>
<dbReference type="Pfam" id="PF13579">
    <property type="entry name" value="Glyco_trans_4_4"/>
    <property type="match status" value="1"/>
</dbReference>
<evidence type="ECO:0000313" key="2">
    <source>
        <dbReference type="EMBL" id="MCT8990304.1"/>
    </source>
</evidence>
<dbReference type="Gene3D" id="3.40.50.2000">
    <property type="entry name" value="Glycogen Phosphorylase B"/>
    <property type="match status" value="2"/>
</dbReference>
<dbReference type="Proteomes" id="UP001149009">
    <property type="component" value="Unassembled WGS sequence"/>
</dbReference>
<organism evidence="2 3">
    <name type="scientific">Chelativorans petroleitrophicus</name>
    <dbReference type="NCBI Taxonomy" id="2975484"/>
    <lineage>
        <taxon>Bacteria</taxon>
        <taxon>Pseudomonadati</taxon>
        <taxon>Pseudomonadota</taxon>
        <taxon>Alphaproteobacteria</taxon>
        <taxon>Hyphomicrobiales</taxon>
        <taxon>Phyllobacteriaceae</taxon>
        <taxon>Chelativorans</taxon>
    </lineage>
</organism>
<evidence type="ECO:0000259" key="1">
    <source>
        <dbReference type="Pfam" id="PF13579"/>
    </source>
</evidence>
<dbReference type="PANTHER" id="PTHR12526">
    <property type="entry name" value="GLYCOSYLTRANSFERASE"/>
    <property type="match status" value="1"/>
</dbReference>
<protein>
    <submittedName>
        <fullName evidence="2">Glycosyltransferase family 4 protein</fullName>
    </submittedName>
</protein>
<dbReference type="CDD" id="cd03794">
    <property type="entry name" value="GT4_WbuB-like"/>
    <property type="match status" value="1"/>
</dbReference>
<feature type="domain" description="Glycosyltransferase subfamily 4-like N-terminal" evidence="1">
    <location>
        <begin position="18"/>
        <end position="194"/>
    </location>
</feature>
<dbReference type="AlphaFoldDB" id="A0A9X3AZU6"/>
<dbReference type="EMBL" id="JAODNV010000008">
    <property type="protein sequence ID" value="MCT8990304.1"/>
    <property type="molecule type" value="Genomic_DNA"/>
</dbReference>
<dbReference type="Pfam" id="PF13692">
    <property type="entry name" value="Glyco_trans_1_4"/>
    <property type="match status" value="1"/>
</dbReference>
<name>A0A9X3AZU6_9HYPH</name>
<sequence length="420" mass="45909">MRIIFANRYFFPDQSATSRMVSSLAFALAAEGIEVTALASRHFHDRQEVRLPARETIEGVDVRRIWTSSFGRSGVAGRAADYATFHLSAAAWWLSHTRRGDICVVCTDPPLLSVTAAGPVRLRGGRMVNWVMDLFPETAMELGMLPREGLLGALTLRLRNRSLDRADLTISPIAAMTRYLSERSSDPQRFVTVHHWSNGEEIRPVPPAENPLRREWGLEGAFVVGYSGNFGRAHEFATLIGAAERLQDHPDIRFLLIGQGKQHTAVRKEAARRGLGNVIFKPFQPSEVLAQSLSAADLHIVSLLPALEYCIVPSKFYGVLAAGRPAIFIGDENGEVATLLRKGACGETVSPGDAEGLAAAILRLKSSPVLCQTMGERARRLLESDFTLPHGVARWRNAVAPLLPQNHQSRAASLPLGAGT</sequence>
<reference evidence="2" key="1">
    <citation type="submission" date="2022-08" db="EMBL/GenBank/DDBJ databases">
        <title>Chelativorans sichuanense sp. nov., a paraffin oil-degrading bacterium isolated from a mixture of oil-based drill cuttings and paddy soil.</title>
        <authorList>
            <person name="Yu J."/>
            <person name="Liu H."/>
            <person name="Chen Q."/>
        </authorList>
    </citation>
    <scope>NUCLEOTIDE SEQUENCE</scope>
    <source>
        <strain evidence="2">SCAU 2101</strain>
    </source>
</reference>
<comment type="caution">
    <text evidence="2">The sequence shown here is derived from an EMBL/GenBank/DDBJ whole genome shotgun (WGS) entry which is preliminary data.</text>
</comment>
<gene>
    <name evidence="2" type="ORF">NYR54_08350</name>
</gene>
<dbReference type="GO" id="GO:0016757">
    <property type="term" value="F:glycosyltransferase activity"/>
    <property type="evidence" value="ECO:0007669"/>
    <property type="project" value="UniProtKB-ARBA"/>
</dbReference>
<evidence type="ECO:0000313" key="3">
    <source>
        <dbReference type="Proteomes" id="UP001149009"/>
    </source>
</evidence>
<proteinExistence type="predicted"/>
<dbReference type="SUPFAM" id="SSF53756">
    <property type="entry name" value="UDP-Glycosyltransferase/glycogen phosphorylase"/>
    <property type="match status" value="1"/>
</dbReference>
<keyword evidence="3" id="KW-1185">Reference proteome</keyword>
<accession>A0A9X3AZU6</accession>